<keyword evidence="1" id="KW-0812">Transmembrane</keyword>
<keyword evidence="1" id="KW-0472">Membrane</keyword>
<dbReference type="HOGENOM" id="CLU_3367768_0_0_9"/>
<evidence type="ECO:0000313" key="3">
    <source>
        <dbReference type="Proteomes" id="UP000005439"/>
    </source>
</evidence>
<reference evidence="3" key="1">
    <citation type="submission" date="2011-12" db="EMBL/GenBank/DDBJ databases">
        <title>The complete genome of chromosome of Sulfobacillus acidophilus DSM 10332.</title>
        <authorList>
            <person name="Lucas S."/>
            <person name="Han J."/>
            <person name="Lapidus A."/>
            <person name="Bruce D."/>
            <person name="Goodwin L."/>
            <person name="Pitluck S."/>
            <person name="Peters L."/>
            <person name="Kyrpides N."/>
            <person name="Mavromatis K."/>
            <person name="Ivanova N."/>
            <person name="Mikhailova N."/>
            <person name="Chertkov O."/>
            <person name="Saunders E."/>
            <person name="Detter J.C."/>
            <person name="Tapia R."/>
            <person name="Han C."/>
            <person name="Land M."/>
            <person name="Hauser L."/>
            <person name="Markowitz V."/>
            <person name="Cheng J.-F."/>
            <person name="Hugenholtz P."/>
            <person name="Woyke T."/>
            <person name="Wu D."/>
            <person name="Pukall R."/>
            <person name="Gehrich-Schroeter G."/>
            <person name="Schneider S."/>
            <person name="Klenk H.-P."/>
            <person name="Eisen J.A."/>
        </authorList>
    </citation>
    <scope>NUCLEOTIDE SEQUENCE [LARGE SCALE GENOMIC DNA]</scope>
    <source>
        <strain evidence="3">ATCC 700253 / DSM 10332 / NAL</strain>
    </source>
</reference>
<sequence length="35" mass="3692">MILLVGIGAGLAILLFIIIGGLYRLMGGTHKKPLK</sequence>
<reference evidence="2 3" key="2">
    <citation type="journal article" date="2012" name="Stand. Genomic Sci.">
        <title>Complete genome sequence of the moderately thermophilic mineral-sulfide-oxidizing firmicute Sulfobacillus acidophilus type strain (NAL(T)).</title>
        <authorList>
            <person name="Anderson I."/>
            <person name="Chertkov O."/>
            <person name="Chen A."/>
            <person name="Saunders E."/>
            <person name="Lapidus A."/>
            <person name="Nolan M."/>
            <person name="Lucas S."/>
            <person name="Hammon N."/>
            <person name="Deshpande S."/>
            <person name="Cheng J.F."/>
            <person name="Han C."/>
            <person name="Tapia R."/>
            <person name="Goodwin L.A."/>
            <person name="Pitluck S."/>
            <person name="Liolios K."/>
            <person name="Pagani I."/>
            <person name="Ivanova N."/>
            <person name="Mikhailova N."/>
            <person name="Pati A."/>
            <person name="Palaniappan K."/>
            <person name="Land M."/>
            <person name="Pan C."/>
            <person name="Rohde M."/>
            <person name="Pukall R."/>
            <person name="Goker M."/>
            <person name="Detter J.C."/>
            <person name="Woyke T."/>
            <person name="Bristow J."/>
            <person name="Eisen J.A."/>
            <person name="Markowitz V."/>
            <person name="Hugenholtz P."/>
            <person name="Kyrpides N.C."/>
            <person name="Klenk H.P."/>
            <person name="Mavromatis K."/>
        </authorList>
    </citation>
    <scope>NUCLEOTIDE SEQUENCE [LARGE SCALE GENOMIC DNA]</scope>
    <source>
        <strain evidence="3">ATCC 700253 / DSM 10332 / NAL</strain>
    </source>
</reference>
<dbReference type="KEGG" id="sap:Sulac_0191"/>
<protein>
    <submittedName>
        <fullName evidence="2">Uncharacterized protein</fullName>
    </submittedName>
</protein>
<organism evidence="2 3">
    <name type="scientific">Sulfobacillus acidophilus (strain ATCC 700253 / DSM 10332 / NAL)</name>
    <dbReference type="NCBI Taxonomy" id="679936"/>
    <lineage>
        <taxon>Bacteria</taxon>
        <taxon>Bacillati</taxon>
        <taxon>Bacillota</taxon>
        <taxon>Clostridia</taxon>
        <taxon>Eubacteriales</taxon>
        <taxon>Clostridiales Family XVII. Incertae Sedis</taxon>
        <taxon>Sulfobacillus</taxon>
    </lineage>
</organism>
<dbReference type="AlphaFoldDB" id="G8TWC0"/>
<gene>
    <name evidence="2" type="ordered locus">Sulac_0191</name>
</gene>
<dbReference type="EMBL" id="CP003179">
    <property type="protein sequence ID" value="AEW03763.1"/>
    <property type="molecule type" value="Genomic_DNA"/>
</dbReference>
<dbReference type="Proteomes" id="UP000005439">
    <property type="component" value="Chromosome"/>
</dbReference>
<accession>G8TWC0</accession>
<keyword evidence="3" id="KW-1185">Reference proteome</keyword>
<dbReference type="STRING" id="679936.Sulac_0191"/>
<evidence type="ECO:0000256" key="1">
    <source>
        <dbReference type="SAM" id="Phobius"/>
    </source>
</evidence>
<name>G8TWC0_SULAD</name>
<proteinExistence type="predicted"/>
<feature type="transmembrane region" description="Helical" evidence="1">
    <location>
        <begin position="6"/>
        <end position="26"/>
    </location>
</feature>
<keyword evidence="1" id="KW-1133">Transmembrane helix</keyword>
<evidence type="ECO:0000313" key="2">
    <source>
        <dbReference type="EMBL" id="AEW03763.1"/>
    </source>
</evidence>